<protein>
    <submittedName>
        <fullName evidence="2">Uncharacterized protein</fullName>
    </submittedName>
</protein>
<name>A0A1F6WHS6_9BACT</name>
<reference evidence="2 3" key="1">
    <citation type="journal article" date="2016" name="Nat. Commun.">
        <title>Thousands of microbial genomes shed light on interconnected biogeochemical processes in an aquifer system.</title>
        <authorList>
            <person name="Anantharaman K."/>
            <person name="Brown C.T."/>
            <person name="Hug L.A."/>
            <person name="Sharon I."/>
            <person name="Castelle C.J."/>
            <person name="Probst A.J."/>
            <person name="Thomas B.C."/>
            <person name="Singh A."/>
            <person name="Wilkins M.J."/>
            <person name="Karaoz U."/>
            <person name="Brodie E.L."/>
            <person name="Williams K.H."/>
            <person name="Hubbard S.S."/>
            <person name="Banfield J.F."/>
        </authorList>
    </citation>
    <scope>NUCLEOTIDE SEQUENCE [LARGE SCALE GENOMIC DNA]</scope>
</reference>
<feature type="region of interest" description="Disordered" evidence="1">
    <location>
        <begin position="1"/>
        <end position="31"/>
    </location>
</feature>
<gene>
    <name evidence="2" type="ORF">A3B93_01110</name>
</gene>
<accession>A0A1F6WHS6</accession>
<organism evidence="2 3">
    <name type="scientific">Candidatus Nomurabacteria bacterium RIFCSPHIGHO2_02_FULL_42_24</name>
    <dbReference type="NCBI Taxonomy" id="1801757"/>
    <lineage>
        <taxon>Bacteria</taxon>
        <taxon>Candidatus Nomuraibacteriota</taxon>
    </lineage>
</organism>
<dbReference type="AlphaFoldDB" id="A0A1F6WHS6"/>
<feature type="compositionally biased region" description="Basic residues" evidence="1">
    <location>
        <begin position="61"/>
        <end position="76"/>
    </location>
</feature>
<dbReference type="Proteomes" id="UP000179880">
    <property type="component" value="Unassembled WGS sequence"/>
</dbReference>
<dbReference type="EMBL" id="MFUH01000032">
    <property type="protein sequence ID" value="OGI81336.1"/>
    <property type="molecule type" value="Genomic_DNA"/>
</dbReference>
<feature type="region of interest" description="Disordered" evidence="1">
    <location>
        <begin position="53"/>
        <end position="76"/>
    </location>
</feature>
<evidence type="ECO:0000313" key="2">
    <source>
        <dbReference type="EMBL" id="OGI81336.1"/>
    </source>
</evidence>
<evidence type="ECO:0000313" key="3">
    <source>
        <dbReference type="Proteomes" id="UP000179880"/>
    </source>
</evidence>
<sequence>MIRNTNFSWRRKNSGLPRGRGGRGVWGAPKQSKARYGVKIPPAERQFRSKKVRAFSNKGHQSGKVKSSRRGTRRSVTKSYEFLGSKRNCRFSVGKENFSILILKRSSASFFFVLT</sequence>
<proteinExistence type="predicted"/>
<comment type="caution">
    <text evidence="2">The sequence shown here is derived from an EMBL/GenBank/DDBJ whole genome shotgun (WGS) entry which is preliminary data.</text>
</comment>
<evidence type="ECO:0000256" key="1">
    <source>
        <dbReference type="SAM" id="MobiDB-lite"/>
    </source>
</evidence>